<dbReference type="Gene3D" id="1.25.10.10">
    <property type="entry name" value="Leucine-rich Repeat Variant"/>
    <property type="match status" value="2"/>
</dbReference>
<dbReference type="SUPFAM" id="SSF48371">
    <property type="entry name" value="ARM repeat"/>
    <property type="match status" value="1"/>
</dbReference>
<protein>
    <submittedName>
        <fullName evidence="8">AP-1 complex subunit beta</fullName>
    </submittedName>
</protein>
<keyword evidence="3" id="KW-0813">Transport</keyword>
<evidence type="ECO:0000313" key="9">
    <source>
        <dbReference type="Proteomes" id="UP000326340"/>
    </source>
</evidence>
<evidence type="ECO:0000313" key="8">
    <source>
        <dbReference type="EMBL" id="TQN73366.1"/>
    </source>
</evidence>
<feature type="compositionally biased region" description="Polar residues" evidence="6">
    <location>
        <begin position="551"/>
        <end position="562"/>
    </location>
</feature>
<dbReference type="InterPro" id="IPR002553">
    <property type="entry name" value="Clathrin/coatomer_adapt-like_N"/>
</dbReference>
<dbReference type="PANTHER" id="PTHR11134">
    <property type="entry name" value="ADAPTOR COMPLEX SUBUNIT BETA FAMILY MEMBER"/>
    <property type="match status" value="1"/>
</dbReference>
<evidence type="ECO:0000256" key="6">
    <source>
        <dbReference type="SAM" id="MobiDB-lite"/>
    </source>
</evidence>
<comment type="caution">
    <text evidence="8">The sequence shown here is derived from an EMBL/GenBank/DDBJ whole genome shotgun (WGS) entry which is preliminary data.</text>
</comment>
<dbReference type="GO" id="GO:0016192">
    <property type="term" value="P:vesicle-mediated transport"/>
    <property type="evidence" value="ECO:0007669"/>
    <property type="project" value="InterPro"/>
</dbReference>
<dbReference type="AlphaFoldDB" id="A0A5Q4C3D6"/>
<dbReference type="OrthoDB" id="10254310at2759"/>
<dbReference type="GO" id="GO:0030276">
    <property type="term" value="F:clathrin binding"/>
    <property type="evidence" value="ECO:0007669"/>
    <property type="project" value="InterPro"/>
</dbReference>
<keyword evidence="5" id="KW-0472">Membrane</keyword>
<feature type="compositionally biased region" description="Low complexity" evidence="6">
    <location>
        <begin position="564"/>
        <end position="580"/>
    </location>
</feature>
<proteinExistence type="inferred from homology"/>
<evidence type="ECO:0000256" key="4">
    <source>
        <dbReference type="ARBA" id="ARBA00022927"/>
    </source>
</evidence>
<evidence type="ECO:0000256" key="5">
    <source>
        <dbReference type="ARBA" id="ARBA00023136"/>
    </source>
</evidence>
<dbReference type="InterPro" id="IPR026739">
    <property type="entry name" value="AP_beta"/>
</dbReference>
<dbReference type="InterPro" id="IPR011989">
    <property type="entry name" value="ARM-like"/>
</dbReference>
<dbReference type="GO" id="GO:0030117">
    <property type="term" value="C:membrane coat"/>
    <property type="evidence" value="ECO:0007669"/>
    <property type="project" value="InterPro"/>
</dbReference>
<keyword evidence="4" id="KW-0653">Protein transport</keyword>
<comment type="similarity">
    <text evidence="2">Belongs to the adaptor complexes large subunit family.</text>
</comment>
<dbReference type="GO" id="GO:0012505">
    <property type="term" value="C:endomembrane system"/>
    <property type="evidence" value="ECO:0007669"/>
    <property type="project" value="UniProtKB-SubCell"/>
</dbReference>
<reference evidence="8 9" key="1">
    <citation type="journal article" date="2019" name="Sci. Rep.">
        <title>Colletotrichum shisoi sp. nov., an anthracnose pathogen of Perilla frutescens in Japan: molecular phylogenetic, morphological and genomic evidence.</title>
        <authorList>
            <person name="Gan P."/>
            <person name="Tsushima A."/>
            <person name="Hiroyama R."/>
            <person name="Narusaka M."/>
            <person name="Takano Y."/>
            <person name="Narusaka Y."/>
            <person name="Kawaradani M."/>
            <person name="Damm U."/>
            <person name="Shirasu K."/>
        </authorList>
    </citation>
    <scope>NUCLEOTIDE SEQUENCE [LARGE SCALE GENOMIC DNA]</scope>
    <source>
        <strain evidence="8 9">PG-2018a</strain>
    </source>
</reference>
<evidence type="ECO:0000256" key="3">
    <source>
        <dbReference type="ARBA" id="ARBA00022448"/>
    </source>
</evidence>
<accession>A0A5Q4C3D6</accession>
<comment type="subcellular location">
    <subcellularLocation>
        <location evidence="1">Endomembrane system</location>
    </subcellularLocation>
</comment>
<dbReference type="PIRSF" id="PIRSF002291">
    <property type="entry name" value="AP_complex_beta"/>
    <property type="match status" value="1"/>
</dbReference>
<evidence type="ECO:0000259" key="7">
    <source>
        <dbReference type="Pfam" id="PF01602"/>
    </source>
</evidence>
<dbReference type="EMBL" id="PUHP01000101">
    <property type="protein sequence ID" value="TQN73366.1"/>
    <property type="molecule type" value="Genomic_DNA"/>
</dbReference>
<feature type="non-terminal residue" evidence="8">
    <location>
        <position position="624"/>
    </location>
</feature>
<evidence type="ECO:0000256" key="2">
    <source>
        <dbReference type="ARBA" id="ARBA00006613"/>
    </source>
</evidence>
<dbReference type="Pfam" id="PF01602">
    <property type="entry name" value="Adaptin_N"/>
    <property type="match status" value="2"/>
</dbReference>
<dbReference type="GO" id="GO:0006886">
    <property type="term" value="P:intracellular protein transport"/>
    <property type="evidence" value="ECO:0007669"/>
    <property type="project" value="InterPro"/>
</dbReference>
<evidence type="ECO:0000256" key="1">
    <source>
        <dbReference type="ARBA" id="ARBA00004308"/>
    </source>
</evidence>
<organism evidence="8 9">
    <name type="scientific">Colletotrichum shisoi</name>
    <dbReference type="NCBI Taxonomy" id="2078593"/>
    <lineage>
        <taxon>Eukaryota</taxon>
        <taxon>Fungi</taxon>
        <taxon>Dikarya</taxon>
        <taxon>Ascomycota</taxon>
        <taxon>Pezizomycotina</taxon>
        <taxon>Sordariomycetes</taxon>
        <taxon>Hypocreomycetidae</taxon>
        <taxon>Glomerellales</taxon>
        <taxon>Glomerellaceae</taxon>
        <taxon>Colletotrichum</taxon>
        <taxon>Colletotrichum destructivum species complex</taxon>
    </lineage>
</organism>
<dbReference type="Proteomes" id="UP000326340">
    <property type="component" value="Unassembled WGS sequence"/>
</dbReference>
<name>A0A5Q4C3D6_9PEZI</name>
<dbReference type="InterPro" id="IPR016342">
    <property type="entry name" value="AP_complex_bsu_1_2_4"/>
</dbReference>
<gene>
    <name evidence="8" type="primary">Ap1b1-2</name>
    <name evidence="8" type="ORF">CSHISOI_02135</name>
</gene>
<dbReference type="InterPro" id="IPR016024">
    <property type="entry name" value="ARM-type_fold"/>
</dbReference>
<feature type="domain" description="Clathrin/coatomer adaptor adaptin-like N-terminal" evidence="7">
    <location>
        <begin position="118"/>
        <end position="439"/>
    </location>
</feature>
<sequence length="624" mass="68441">MAVNRIRGAFAVPRKGETFELRAGLVSQYAYERKESIQKTIMAMTLGKDVSALFPDVLKNIATADLDQKKLVYLYLMNYAKSHPDLCILAVNTFVQDSEDPNPLIRALAIRTMGCIRLLMALNECTEWGRVTILTTLADYPAADAKEVEHICERVAPQFQHVNPSVVLAAVKVVFIHMKAVSPELVRSYLKKMAPPLVTLVASAPEVQYVALRNIDLLLQAKPDILSKELRVFFCKYNDPPYVKLQKLEIMVRIANEKNCDQLLAELKEYALEVDMDFVKRAVKAIGQVAIKIESASQKCVNALLDLIATKVNYVVQEVVVVIKDILRKYPGYEGVIPTLCKYIDELDEPTARGSLIWIVGEYAEKINNADDILASFVEGFMEEFTQTQLQILTAVVKLFLKKPGNTQSLVQKVLQQATTDNDNPDIRDRAYVYWRLLSGDLDVAKNIVLSQKPAITTTMTSLPPALLEQLLAELSTLASVYHKPPESFVGKGRYGADEIQRAAIREQRQEAAENPIAASVAAAANGTTSSQNNIENLLDIDFDGAAPASAEQQSNANTPDRVSSPSGGAPSSAMADMMGLFDAPPPQQQQQPAANPMIPGAGGNGMDDMMNGFSGLDFGNAGS</sequence>
<feature type="domain" description="Clathrin/coatomer adaptor adaptin-like N-terminal" evidence="7">
    <location>
        <begin position="15"/>
        <end position="117"/>
    </location>
</feature>
<feature type="region of interest" description="Disordered" evidence="6">
    <location>
        <begin position="549"/>
        <end position="624"/>
    </location>
</feature>
<keyword evidence="9" id="KW-1185">Reference proteome</keyword>